<comment type="subcellular location">
    <subcellularLocation>
        <location evidence="1">Cell inner membrane</location>
        <topology evidence="1">Multi-pass membrane protein</topology>
    </subcellularLocation>
    <subcellularLocation>
        <location evidence="9">Cell membrane</location>
        <topology evidence="9">Multi-pass membrane protein</topology>
    </subcellularLocation>
</comment>
<evidence type="ECO:0000256" key="6">
    <source>
        <dbReference type="ARBA" id="ARBA00022692"/>
    </source>
</evidence>
<dbReference type="GO" id="GO:0015920">
    <property type="term" value="P:lipopolysaccharide transport"/>
    <property type="evidence" value="ECO:0007669"/>
    <property type="project" value="TreeGrafter"/>
</dbReference>
<gene>
    <name evidence="11" type="ORF">UV09_C0044G0007</name>
</gene>
<evidence type="ECO:0000256" key="4">
    <source>
        <dbReference type="ARBA" id="ARBA00022475"/>
    </source>
</evidence>
<keyword evidence="5" id="KW-0997">Cell inner membrane</keyword>
<evidence type="ECO:0000256" key="5">
    <source>
        <dbReference type="ARBA" id="ARBA00022519"/>
    </source>
</evidence>
<reference evidence="11 12" key="1">
    <citation type="journal article" date="2015" name="Nature">
        <title>rRNA introns, odd ribosomes, and small enigmatic genomes across a large radiation of phyla.</title>
        <authorList>
            <person name="Brown C.T."/>
            <person name="Hug L.A."/>
            <person name="Thomas B.C."/>
            <person name="Sharon I."/>
            <person name="Castelle C.J."/>
            <person name="Singh A."/>
            <person name="Wilkins M.J."/>
            <person name="Williams K.H."/>
            <person name="Banfield J.F."/>
        </authorList>
    </citation>
    <scope>NUCLEOTIDE SEQUENCE [LARGE SCALE GENOMIC DNA]</scope>
</reference>
<dbReference type="EMBL" id="LCDD01000044">
    <property type="protein sequence ID" value="KKS45264.1"/>
    <property type="molecule type" value="Genomic_DNA"/>
</dbReference>
<evidence type="ECO:0000256" key="1">
    <source>
        <dbReference type="ARBA" id="ARBA00004429"/>
    </source>
</evidence>
<dbReference type="Proteomes" id="UP000034320">
    <property type="component" value="Unassembled WGS sequence"/>
</dbReference>
<proteinExistence type="inferred from homology"/>
<name>A0A0G0Z9B3_9BACT</name>
<dbReference type="InterPro" id="IPR047817">
    <property type="entry name" value="ABC2_TM_bact-type"/>
</dbReference>
<feature type="transmembrane region" description="Helical" evidence="9">
    <location>
        <begin position="214"/>
        <end position="234"/>
    </location>
</feature>
<comment type="caution">
    <text evidence="11">The sequence shown here is derived from an EMBL/GenBank/DDBJ whole genome shotgun (WGS) entry which is preliminary data.</text>
</comment>
<feature type="transmembrane region" description="Helical" evidence="9">
    <location>
        <begin position="267"/>
        <end position="288"/>
    </location>
</feature>
<dbReference type="PANTHER" id="PTHR30413:SF8">
    <property type="entry name" value="TRANSPORT PERMEASE PROTEIN"/>
    <property type="match status" value="1"/>
</dbReference>
<evidence type="ECO:0000256" key="9">
    <source>
        <dbReference type="RuleBase" id="RU361157"/>
    </source>
</evidence>
<dbReference type="PATRIC" id="fig|1618442.3.peg.1280"/>
<feature type="transmembrane region" description="Helical" evidence="9">
    <location>
        <begin position="180"/>
        <end position="202"/>
    </location>
</feature>
<feature type="domain" description="ABC transmembrane type-2" evidence="10">
    <location>
        <begin position="71"/>
        <end position="291"/>
    </location>
</feature>
<sequence length="299" mass="33777">MFLSSLDFKSGADFGYNYGISAKHMSLPSREIVISPKTFGVIDLAEIIRFRELFYIFSWRDIKVRYKQTLLGVIWVIFQPLVTTLIFTVFFGNLAKIPSGDMPYPLFVLTGLVFWNYFSNSVTHAANSMVENESIIKKVYFPKIILPLSSLLTGFIDFLINLSLLFLFAIATGHIPNLKILYLLPFSLLVTVFSSAGLGLFLASINVKYRDVRYILPFFIQILLFISPVIYPLSILSPSHKIYMAFNPMSGAVEAARGIFSGTPPDFSLMIVSAFSSLLILFTGFIYFSKTERFFADIV</sequence>
<dbReference type="GO" id="GO:0043190">
    <property type="term" value="C:ATP-binding cassette (ABC) transporter complex"/>
    <property type="evidence" value="ECO:0007669"/>
    <property type="project" value="InterPro"/>
</dbReference>
<keyword evidence="7 9" id="KW-1133">Transmembrane helix</keyword>
<dbReference type="InterPro" id="IPR000412">
    <property type="entry name" value="ABC_2_transport"/>
</dbReference>
<feature type="transmembrane region" description="Helical" evidence="9">
    <location>
        <begin position="70"/>
        <end position="92"/>
    </location>
</feature>
<keyword evidence="6 9" id="KW-0812">Transmembrane</keyword>
<keyword evidence="8 9" id="KW-0472">Membrane</keyword>
<evidence type="ECO:0000256" key="7">
    <source>
        <dbReference type="ARBA" id="ARBA00022989"/>
    </source>
</evidence>
<keyword evidence="4 9" id="KW-1003">Cell membrane</keyword>
<dbReference type="PROSITE" id="PS51012">
    <property type="entry name" value="ABC_TM2"/>
    <property type="match status" value="1"/>
</dbReference>
<dbReference type="PRINTS" id="PR00164">
    <property type="entry name" value="ABC2TRNSPORT"/>
</dbReference>
<dbReference type="AlphaFoldDB" id="A0A0G0Z9B3"/>
<keyword evidence="3 9" id="KW-0813">Transport</keyword>
<protein>
    <recommendedName>
        <fullName evidence="9">Transport permease protein</fullName>
    </recommendedName>
</protein>
<comment type="similarity">
    <text evidence="2 9">Belongs to the ABC-2 integral membrane protein family.</text>
</comment>
<feature type="transmembrane region" description="Helical" evidence="9">
    <location>
        <begin position="104"/>
        <end position="123"/>
    </location>
</feature>
<evidence type="ECO:0000256" key="8">
    <source>
        <dbReference type="ARBA" id="ARBA00023136"/>
    </source>
</evidence>
<dbReference type="Pfam" id="PF01061">
    <property type="entry name" value="ABC2_membrane"/>
    <property type="match status" value="1"/>
</dbReference>
<evidence type="ECO:0000259" key="10">
    <source>
        <dbReference type="PROSITE" id="PS51012"/>
    </source>
</evidence>
<evidence type="ECO:0000256" key="2">
    <source>
        <dbReference type="ARBA" id="ARBA00007783"/>
    </source>
</evidence>
<evidence type="ECO:0000313" key="11">
    <source>
        <dbReference type="EMBL" id="KKS45264.1"/>
    </source>
</evidence>
<dbReference type="PANTHER" id="PTHR30413">
    <property type="entry name" value="INNER MEMBRANE TRANSPORT PERMEASE"/>
    <property type="match status" value="1"/>
</dbReference>
<organism evidence="11 12">
    <name type="scientific">Candidatus Gottesmanbacteria bacterium GW2011_GWA2_42_18</name>
    <dbReference type="NCBI Taxonomy" id="1618442"/>
    <lineage>
        <taxon>Bacteria</taxon>
        <taxon>Candidatus Gottesmaniibacteriota</taxon>
    </lineage>
</organism>
<accession>A0A0G0Z9B3</accession>
<evidence type="ECO:0000313" key="12">
    <source>
        <dbReference type="Proteomes" id="UP000034320"/>
    </source>
</evidence>
<feature type="transmembrane region" description="Helical" evidence="9">
    <location>
        <begin position="144"/>
        <end position="168"/>
    </location>
</feature>
<dbReference type="GO" id="GO:0140359">
    <property type="term" value="F:ABC-type transporter activity"/>
    <property type="evidence" value="ECO:0007669"/>
    <property type="project" value="InterPro"/>
</dbReference>
<dbReference type="InterPro" id="IPR013525">
    <property type="entry name" value="ABC2_TM"/>
</dbReference>
<evidence type="ECO:0000256" key="3">
    <source>
        <dbReference type="ARBA" id="ARBA00022448"/>
    </source>
</evidence>